<protein>
    <recommendedName>
        <fullName evidence="2">Zn(2)-C6 fungal-type domain-containing protein</fullName>
    </recommendedName>
</protein>
<keyword evidence="1" id="KW-0539">Nucleus</keyword>
<dbReference type="GO" id="GO:0000981">
    <property type="term" value="F:DNA-binding transcription factor activity, RNA polymerase II-specific"/>
    <property type="evidence" value="ECO:0007669"/>
    <property type="project" value="InterPro"/>
</dbReference>
<reference evidence="3" key="1">
    <citation type="journal article" date="2020" name="Stud. Mycol.">
        <title>101 Dothideomycetes genomes: a test case for predicting lifestyles and emergence of pathogens.</title>
        <authorList>
            <person name="Haridas S."/>
            <person name="Albert R."/>
            <person name="Binder M."/>
            <person name="Bloem J."/>
            <person name="Labutti K."/>
            <person name="Salamov A."/>
            <person name="Andreopoulos B."/>
            <person name="Baker S."/>
            <person name="Barry K."/>
            <person name="Bills G."/>
            <person name="Bluhm B."/>
            <person name="Cannon C."/>
            <person name="Castanera R."/>
            <person name="Culley D."/>
            <person name="Daum C."/>
            <person name="Ezra D."/>
            <person name="Gonzalez J."/>
            <person name="Henrissat B."/>
            <person name="Kuo A."/>
            <person name="Liang C."/>
            <person name="Lipzen A."/>
            <person name="Lutzoni F."/>
            <person name="Magnuson J."/>
            <person name="Mondo S."/>
            <person name="Nolan M."/>
            <person name="Ohm R."/>
            <person name="Pangilinan J."/>
            <person name="Park H.-J."/>
            <person name="Ramirez L."/>
            <person name="Alfaro M."/>
            <person name="Sun H."/>
            <person name="Tritt A."/>
            <person name="Yoshinaga Y."/>
            <person name="Zwiers L.-H."/>
            <person name="Turgeon B."/>
            <person name="Goodwin S."/>
            <person name="Spatafora J."/>
            <person name="Crous P."/>
            <person name="Grigoriev I."/>
        </authorList>
    </citation>
    <scope>NUCLEOTIDE SEQUENCE</scope>
    <source>
        <strain evidence="3">CBS 119687</strain>
    </source>
</reference>
<gene>
    <name evidence="3" type="ORF">P153DRAFT_265343</name>
</gene>
<dbReference type="RefSeq" id="XP_033523322.1">
    <property type="nucleotide sequence ID" value="XM_033662863.1"/>
</dbReference>
<dbReference type="OrthoDB" id="3921198at2759"/>
<dbReference type="PANTHER" id="PTHR35392:SF3">
    <property type="entry name" value="ZN(2)-C6 FUNGAL-TYPE DOMAIN-CONTAINING PROTEIN"/>
    <property type="match status" value="1"/>
</dbReference>
<organism evidence="3 4">
    <name type="scientific">Dothidotthia symphoricarpi CBS 119687</name>
    <dbReference type="NCBI Taxonomy" id="1392245"/>
    <lineage>
        <taxon>Eukaryota</taxon>
        <taxon>Fungi</taxon>
        <taxon>Dikarya</taxon>
        <taxon>Ascomycota</taxon>
        <taxon>Pezizomycotina</taxon>
        <taxon>Dothideomycetes</taxon>
        <taxon>Pleosporomycetidae</taxon>
        <taxon>Pleosporales</taxon>
        <taxon>Dothidotthiaceae</taxon>
        <taxon>Dothidotthia</taxon>
    </lineage>
</organism>
<sequence length="439" mass="49612">STLNVGWRASTGRKRVLTVEQRSYAAWMRVAGTCSNCERREVRCDPGIPCKSCIEHYREDLVNHPCRDSTLSDLYATFLSNRLRSHPSFQSLESFVLADGLEISTGITYTIPLNIGFGPALDVSVHAVQLKDDHPLIHEHIIYSWPPMPLTSPPSRHRNVVIPAVLTADAHSSLAQTLDSHLSLLVTRNFRAFPLYCSQLQILREIYIFFCSLPASSHQYRTLHQALKLLVLVHTGDNITSPLPSQSRALDHLMHSTKAISGDLAPTPCFIRSQFSAIIPQLALTLIKDVVMSLTQFLLSRQHSEWPIALAVLITVLMTVESIHYHAAKLPYHDHYDTTRSSSTEKDLELEDHSVKALLDFYSACFSGCHARLRPDWEGEPMQSHHNTAEDVFIQGLRNAIKKASVSGYLVEKAKEKRPEDDMRYFFDRLVARLLILRL</sequence>
<keyword evidence="4" id="KW-1185">Reference proteome</keyword>
<dbReference type="AlphaFoldDB" id="A0A6A6ACG9"/>
<dbReference type="InterPro" id="IPR001138">
    <property type="entry name" value="Zn2Cys6_DnaBD"/>
</dbReference>
<evidence type="ECO:0000313" key="3">
    <source>
        <dbReference type="EMBL" id="KAF2128933.1"/>
    </source>
</evidence>
<evidence type="ECO:0000259" key="2">
    <source>
        <dbReference type="PROSITE" id="PS50048"/>
    </source>
</evidence>
<dbReference type="Proteomes" id="UP000799771">
    <property type="component" value="Unassembled WGS sequence"/>
</dbReference>
<dbReference type="SUPFAM" id="SSF57701">
    <property type="entry name" value="Zn2/Cys6 DNA-binding domain"/>
    <property type="match status" value="1"/>
</dbReference>
<dbReference type="GO" id="GO:0008270">
    <property type="term" value="F:zinc ion binding"/>
    <property type="evidence" value="ECO:0007669"/>
    <property type="project" value="InterPro"/>
</dbReference>
<evidence type="ECO:0000313" key="4">
    <source>
        <dbReference type="Proteomes" id="UP000799771"/>
    </source>
</evidence>
<name>A0A6A6ACG9_9PLEO</name>
<accession>A0A6A6ACG9</accession>
<dbReference type="PANTHER" id="PTHR35392">
    <property type="entry name" value="ZN(II)2CYS6 TRANSCRIPTION FACTOR (EUROFUNG)-RELATED-RELATED"/>
    <property type="match status" value="1"/>
</dbReference>
<dbReference type="InterPro" id="IPR036864">
    <property type="entry name" value="Zn2-C6_fun-type_DNA-bd_sf"/>
</dbReference>
<dbReference type="InterPro" id="IPR052973">
    <property type="entry name" value="Fungal_sec-metab_reg_TF"/>
</dbReference>
<dbReference type="PROSITE" id="PS50048">
    <property type="entry name" value="ZN2_CY6_FUNGAL_2"/>
    <property type="match status" value="1"/>
</dbReference>
<dbReference type="EMBL" id="ML977507">
    <property type="protein sequence ID" value="KAF2128933.1"/>
    <property type="molecule type" value="Genomic_DNA"/>
</dbReference>
<feature type="non-terminal residue" evidence="3">
    <location>
        <position position="1"/>
    </location>
</feature>
<evidence type="ECO:0000256" key="1">
    <source>
        <dbReference type="ARBA" id="ARBA00023242"/>
    </source>
</evidence>
<dbReference type="GeneID" id="54403295"/>
<feature type="non-terminal residue" evidence="3">
    <location>
        <position position="439"/>
    </location>
</feature>
<proteinExistence type="predicted"/>
<feature type="domain" description="Zn(2)-C6 fungal-type" evidence="2">
    <location>
        <begin position="33"/>
        <end position="68"/>
    </location>
</feature>